<sequence>MGVLSTILLLAKNVAIVFLVVLIVNLILPFVSTFLYPPKLGVSVAPISGLKFIKGASCPVPTPKKVTVIEIWATWCGPCVRTIPHLSQIANRFKDSVSFVGITQESLNDEAKIVAFVEKMGDKMDYCVAIDGLGESRVVMKDSAGLGIPHVIVIGADGKMKWAGHPMKAAFVDAVVKAVNEQ</sequence>
<comment type="subcellular location">
    <subcellularLocation>
        <location evidence="1">Cell envelope</location>
    </subcellularLocation>
</comment>
<gene>
    <name evidence="6" type="ORF">HK100_001130</name>
</gene>
<dbReference type="GO" id="GO:0017004">
    <property type="term" value="P:cytochrome complex assembly"/>
    <property type="evidence" value="ECO:0007669"/>
    <property type="project" value="UniProtKB-KW"/>
</dbReference>
<evidence type="ECO:0000259" key="5">
    <source>
        <dbReference type="PROSITE" id="PS51352"/>
    </source>
</evidence>
<evidence type="ECO:0000313" key="6">
    <source>
        <dbReference type="EMBL" id="KAJ3116201.1"/>
    </source>
</evidence>
<evidence type="ECO:0000256" key="4">
    <source>
        <dbReference type="SAM" id="Phobius"/>
    </source>
</evidence>
<evidence type="ECO:0000256" key="3">
    <source>
        <dbReference type="ARBA" id="ARBA00022748"/>
    </source>
</evidence>
<keyword evidence="4" id="KW-0812">Transmembrane</keyword>
<evidence type="ECO:0000256" key="1">
    <source>
        <dbReference type="ARBA" id="ARBA00004196"/>
    </source>
</evidence>
<proteinExistence type="inferred from homology"/>
<keyword evidence="4" id="KW-1133">Transmembrane helix</keyword>
<dbReference type="InterPro" id="IPR036249">
    <property type="entry name" value="Thioredoxin-like_sf"/>
</dbReference>
<comment type="similarity">
    <text evidence="2">Belongs to the peroxiredoxin family. Prx5 subfamily.</text>
</comment>
<dbReference type="InterPro" id="IPR050553">
    <property type="entry name" value="Thioredoxin_ResA/DsbE_sf"/>
</dbReference>
<dbReference type="SUPFAM" id="SSF52833">
    <property type="entry name" value="Thioredoxin-like"/>
    <property type="match status" value="1"/>
</dbReference>
<dbReference type="Pfam" id="PF08534">
    <property type="entry name" value="Redoxin"/>
    <property type="match status" value="1"/>
</dbReference>
<dbReference type="InterPro" id="IPR013766">
    <property type="entry name" value="Thioredoxin_domain"/>
</dbReference>
<evidence type="ECO:0000313" key="7">
    <source>
        <dbReference type="Proteomes" id="UP001211907"/>
    </source>
</evidence>
<reference evidence="6" key="1">
    <citation type="submission" date="2020-05" db="EMBL/GenBank/DDBJ databases">
        <title>Phylogenomic resolution of chytrid fungi.</title>
        <authorList>
            <person name="Stajich J.E."/>
            <person name="Amses K."/>
            <person name="Simmons R."/>
            <person name="Seto K."/>
            <person name="Myers J."/>
            <person name="Bonds A."/>
            <person name="Quandt C.A."/>
            <person name="Barry K."/>
            <person name="Liu P."/>
            <person name="Grigoriev I."/>
            <person name="Longcore J.E."/>
            <person name="James T.Y."/>
        </authorList>
    </citation>
    <scope>NUCLEOTIDE SEQUENCE</scope>
    <source>
        <strain evidence="6">JEL0513</strain>
    </source>
</reference>
<dbReference type="EMBL" id="JADGJH010001243">
    <property type="protein sequence ID" value="KAJ3116201.1"/>
    <property type="molecule type" value="Genomic_DNA"/>
</dbReference>
<dbReference type="PANTHER" id="PTHR42852">
    <property type="entry name" value="THIOL:DISULFIDE INTERCHANGE PROTEIN DSBE"/>
    <property type="match status" value="1"/>
</dbReference>
<dbReference type="Proteomes" id="UP001211907">
    <property type="component" value="Unassembled WGS sequence"/>
</dbReference>
<keyword evidence="7" id="KW-1185">Reference proteome</keyword>
<feature type="transmembrane region" description="Helical" evidence="4">
    <location>
        <begin position="14"/>
        <end position="36"/>
    </location>
</feature>
<evidence type="ECO:0000256" key="2">
    <source>
        <dbReference type="ARBA" id="ARBA00010505"/>
    </source>
</evidence>
<dbReference type="AlphaFoldDB" id="A0AAD5SXJ8"/>
<keyword evidence="3" id="KW-0201">Cytochrome c-type biogenesis</keyword>
<dbReference type="PROSITE" id="PS51352">
    <property type="entry name" value="THIOREDOXIN_2"/>
    <property type="match status" value="1"/>
</dbReference>
<keyword evidence="4" id="KW-0472">Membrane</keyword>
<accession>A0AAD5SXJ8</accession>
<dbReference type="Gene3D" id="3.40.30.10">
    <property type="entry name" value="Glutaredoxin"/>
    <property type="match status" value="1"/>
</dbReference>
<dbReference type="InterPro" id="IPR013740">
    <property type="entry name" value="Redoxin"/>
</dbReference>
<comment type="caution">
    <text evidence="6">The sequence shown here is derived from an EMBL/GenBank/DDBJ whole genome shotgun (WGS) entry which is preliminary data.</text>
</comment>
<dbReference type="PROSITE" id="PS00194">
    <property type="entry name" value="THIOREDOXIN_1"/>
    <property type="match status" value="1"/>
</dbReference>
<organism evidence="6 7">
    <name type="scientific">Physocladia obscura</name>
    <dbReference type="NCBI Taxonomy" id="109957"/>
    <lineage>
        <taxon>Eukaryota</taxon>
        <taxon>Fungi</taxon>
        <taxon>Fungi incertae sedis</taxon>
        <taxon>Chytridiomycota</taxon>
        <taxon>Chytridiomycota incertae sedis</taxon>
        <taxon>Chytridiomycetes</taxon>
        <taxon>Chytridiales</taxon>
        <taxon>Chytriomycetaceae</taxon>
        <taxon>Physocladia</taxon>
    </lineage>
</organism>
<protein>
    <recommendedName>
        <fullName evidence="5">Thioredoxin domain-containing protein</fullName>
    </recommendedName>
</protein>
<dbReference type="InterPro" id="IPR017937">
    <property type="entry name" value="Thioredoxin_CS"/>
</dbReference>
<dbReference type="CDD" id="cd02966">
    <property type="entry name" value="TlpA_like_family"/>
    <property type="match status" value="1"/>
</dbReference>
<feature type="domain" description="Thioredoxin" evidence="5">
    <location>
        <begin position="38"/>
        <end position="182"/>
    </location>
</feature>
<dbReference type="GO" id="GO:0016491">
    <property type="term" value="F:oxidoreductase activity"/>
    <property type="evidence" value="ECO:0007669"/>
    <property type="project" value="InterPro"/>
</dbReference>
<name>A0AAD5SXJ8_9FUNG</name>
<dbReference type="PANTHER" id="PTHR42852:SF18">
    <property type="entry name" value="CHROMOSOME UNDETERMINED SCAFFOLD_47, WHOLE GENOME SHOTGUN SEQUENCE"/>
    <property type="match status" value="1"/>
</dbReference>